<evidence type="ECO:0000313" key="5">
    <source>
        <dbReference type="Proteomes" id="UP000813385"/>
    </source>
</evidence>
<dbReference type="PRINTS" id="PR00080">
    <property type="entry name" value="SDRFAMILY"/>
</dbReference>
<dbReference type="EMBL" id="JAGPXD010000002">
    <property type="protein sequence ID" value="KAH7369279.1"/>
    <property type="molecule type" value="Genomic_DNA"/>
</dbReference>
<dbReference type="PANTHER" id="PTHR44196">
    <property type="entry name" value="DEHYDROGENASE/REDUCTASE SDR FAMILY MEMBER 7B"/>
    <property type="match status" value="1"/>
</dbReference>
<dbReference type="Proteomes" id="UP000813385">
    <property type="component" value="Unassembled WGS sequence"/>
</dbReference>
<proteinExistence type="inferred from homology"/>
<evidence type="ECO:0000313" key="4">
    <source>
        <dbReference type="EMBL" id="KAH7369279.1"/>
    </source>
</evidence>
<gene>
    <name evidence="4" type="ORF">B0T11DRAFT_278532</name>
</gene>
<dbReference type="SUPFAM" id="SSF51735">
    <property type="entry name" value="NAD(P)-binding Rossmann-fold domains"/>
    <property type="match status" value="1"/>
</dbReference>
<dbReference type="PRINTS" id="PR00081">
    <property type="entry name" value="GDHRDH"/>
</dbReference>
<keyword evidence="2" id="KW-0560">Oxidoreductase</keyword>
<dbReference type="OrthoDB" id="1933717at2759"/>
<dbReference type="AlphaFoldDB" id="A0A8K0TTA5"/>
<name>A0A8K0TTA5_9PEZI</name>
<sequence length="295" mass="31912">MSEEIHTGFYFTSVRHHDTYPAIDPRKRDFSGRYVFITGASKGIGRETALAYAAAGAAGIGIGARTDLSDLVPLIAEAARAAGRAAPQVEAVELDVTDEVSVGRAAAAIAKAFPRLDILINNAGYLEKRAKIADSDPREWLKTWSVNVTGPYLVSRAFLPQILDPARGGDKTIVNLGSIAAHLVAPGASAYQTSKLAVQRFTEFLDADHGPDGLLTYVIHPGGVATEMGLRLPVERQVALTETPKLCADTLVFLTEKRREWLAARYLSATWDVEELLSKEEEVVKGGKLKVRMIV</sequence>
<organism evidence="4 5">
    <name type="scientific">Plectosphaerella cucumerina</name>
    <dbReference type="NCBI Taxonomy" id="40658"/>
    <lineage>
        <taxon>Eukaryota</taxon>
        <taxon>Fungi</taxon>
        <taxon>Dikarya</taxon>
        <taxon>Ascomycota</taxon>
        <taxon>Pezizomycotina</taxon>
        <taxon>Sordariomycetes</taxon>
        <taxon>Hypocreomycetidae</taxon>
        <taxon>Glomerellales</taxon>
        <taxon>Plectosphaerellaceae</taxon>
        <taxon>Plectosphaerella</taxon>
    </lineage>
</organism>
<reference evidence="4" key="1">
    <citation type="journal article" date="2021" name="Nat. Commun.">
        <title>Genetic determinants of endophytism in the Arabidopsis root mycobiome.</title>
        <authorList>
            <person name="Mesny F."/>
            <person name="Miyauchi S."/>
            <person name="Thiergart T."/>
            <person name="Pickel B."/>
            <person name="Atanasova L."/>
            <person name="Karlsson M."/>
            <person name="Huettel B."/>
            <person name="Barry K.W."/>
            <person name="Haridas S."/>
            <person name="Chen C."/>
            <person name="Bauer D."/>
            <person name="Andreopoulos W."/>
            <person name="Pangilinan J."/>
            <person name="LaButti K."/>
            <person name="Riley R."/>
            <person name="Lipzen A."/>
            <person name="Clum A."/>
            <person name="Drula E."/>
            <person name="Henrissat B."/>
            <person name="Kohler A."/>
            <person name="Grigoriev I.V."/>
            <person name="Martin F.M."/>
            <person name="Hacquard S."/>
        </authorList>
    </citation>
    <scope>NUCLEOTIDE SEQUENCE</scope>
    <source>
        <strain evidence="4">MPI-CAGE-AT-0016</strain>
    </source>
</reference>
<protein>
    <submittedName>
        <fullName evidence="4">Short chain dehydrogenase reductase</fullName>
    </submittedName>
</protein>
<evidence type="ECO:0000256" key="1">
    <source>
        <dbReference type="ARBA" id="ARBA00006484"/>
    </source>
</evidence>
<dbReference type="Gene3D" id="3.40.50.720">
    <property type="entry name" value="NAD(P)-binding Rossmann-like Domain"/>
    <property type="match status" value="1"/>
</dbReference>
<dbReference type="InterPro" id="IPR002347">
    <property type="entry name" value="SDR_fam"/>
</dbReference>
<dbReference type="GO" id="GO:0016020">
    <property type="term" value="C:membrane"/>
    <property type="evidence" value="ECO:0007669"/>
    <property type="project" value="TreeGrafter"/>
</dbReference>
<evidence type="ECO:0000256" key="3">
    <source>
        <dbReference type="RuleBase" id="RU000363"/>
    </source>
</evidence>
<evidence type="ECO:0000256" key="2">
    <source>
        <dbReference type="ARBA" id="ARBA00023002"/>
    </source>
</evidence>
<comment type="similarity">
    <text evidence="1 3">Belongs to the short-chain dehydrogenases/reductases (SDR) family.</text>
</comment>
<dbReference type="Pfam" id="PF00106">
    <property type="entry name" value="adh_short"/>
    <property type="match status" value="1"/>
</dbReference>
<dbReference type="InterPro" id="IPR036291">
    <property type="entry name" value="NAD(P)-bd_dom_sf"/>
</dbReference>
<dbReference type="CDD" id="cd05233">
    <property type="entry name" value="SDR_c"/>
    <property type="match status" value="1"/>
</dbReference>
<accession>A0A8K0TTA5</accession>
<dbReference type="PANTHER" id="PTHR44196:SF1">
    <property type="entry name" value="DEHYDROGENASE_REDUCTASE SDR FAMILY MEMBER 7B"/>
    <property type="match status" value="1"/>
</dbReference>
<keyword evidence="5" id="KW-1185">Reference proteome</keyword>
<comment type="caution">
    <text evidence="4">The sequence shown here is derived from an EMBL/GenBank/DDBJ whole genome shotgun (WGS) entry which is preliminary data.</text>
</comment>
<dbReference type="GO" id="GO:0016491">
    <property type="term" value="F:oxidoreductase activity"/>
    <property type="evidence" value="ECO:0007669"/>
    <property type="project" value="UniProtKB-KW"/>
</dbReference>